<feature type="transmembrane region" description="Helical" evidence="5">
    <location>
        <begin position="139"/>
        <end position="156"/>
    </location>
</feature>
<gene>
    <name evidence="7" type="ORF">DFJ65_1371</name>
</gene>
<feature type="domain" description="O-antigen ligase-related" evidence="6">
    <location>
        <begin position="235"/>
        <end position="363"/>
    </location>
</feature>
<feature type="transmembrane region" description="Helical" evidence="5">
    <location>
        <begin position="75"/>
        <end position="99"/>
    </location>
</feature>
<accession>A0A3D9UUS4</accession>
<dbReference type="GO" id="GO:0016874">
    <property type="term" value="F:ligase activity"/>
    <property type="evidence" value="ECO:0007669"/>
    <property type="project" value="UniProtKB-KW"/>
</dbReference>
<feature type="transmembrane region" description="Helical" evidence="5">
    <location>
        <begin position="204"/>
        <end position="221"/>
    </location>
</feature>
<keyword evidence="4 5" id="KW-0472">Membrane</keyword>
<protein>
    <submittedName>
        <fullName evidence="7">O-antigen ligase-like membrane protein</fullName>
    </submittedName>
</protein>
<dbReference type="PANTHER" id="PTHR37422:SF13">
    <property type="entry name" value="LIPOPOLYSACCHARIDE BIOSYNTHESIS PROTEIN PA4999-RELATED"/>
    <property type="match status" value="1"/>
</dbReference>
<feature type="transmembrane region" description="Helical" evidence="5">
    <location>
        <begin position="251"/>
        <end position="268"/>
    </location>
</feature>
<proteinExistence type="predicted"/>
<feature type="transmembrane region" description="Helical" evidence="5">
    <location>
        <begin position="111"/>
        <end position="127"/>
    </location>
</feature>
<dbReference type="InterPro" id="IPR007016">
    <property type="entry name" value="O-antigen_ligase-rel_domated"/>
</dbReference>
<dbReference type="OrthoDB" id="3837781at2"/>
<feature type="transmembrane region" description="Helical" evidence="5">
    <location>
        <begin position="12"/>
        <end position="31"/>
    </location>
</feature>
<evidence type="ECO:0000256" key="4">
    <source>
        <dbReference type="ARBA" id="ARBA00023136"/>
    </source>
</evidence>
<evidence type="ECO:0000256" key="5">
    <source>
        <dbReference type="SAM" id="Phobius"/>
    </source>
</evidence>
<dbReference type="EMBL" id="QTUA01000001">
    <property type="protein sequence ID" value="REF30365.1"/>
    <property type="molecule type" value="Genomic_DNA"/>
</dbReference>
<dbReference type="PANTHER" id="PTHR37422">
    <property type="entry name" value="TEICHURONIC ACID BIOSYNTHESIS PROTEIN TUAE"/>
    <property type="match status" value="1"/>
</dbReference>
<evidence type="ECO:0000313" key="8">
    <source>
        <dbReference type="Proteomes" id="UP000256253"/>
    </source>
</evidence>
<sequence length="460" mass="49023">MAAHSIVRRLLRWGGVVLMAATALALLLGAGQQIPHRPLLVVIGAATVLLFALSLTEPALVPTAFLPLYLISTRAGLGGIDLSVSDLALFVAFWPAALLAPRPFSPALRTLLWLSATYQACLLFTLIQNPYRANYIEWAHEWLLISGALVVGWTIGRRGYAGLGLSILLACASVLAVITIVTGLRQYAGGDFAAVYVTSPMPMHKNFIGGIMGVCAIVAWLRPPQLKFGRFTPVVLVLLLAALAMSQSRQAIVGLAVAMAVVAVRRGVKHPRRVLTLAAIPALGFTALTVRDQLGETSASARFNSANQRVSWFADTLDIWAHQPFFGVGLRWWYTDRFANRFQPPNALLEVGSSAGLVGVLGFVIWAIGSVVVTSRDRSVYGMIAFGVVVDRLVQGQLDIFWVAVAASLPFIILGICLGGRAAELDRATEVSHTGTAPAIDNGFGGGHRVSVSTAEAGAR</sequence>
<evidence type="ECO:0000256" key="1">
    <source>
        <dbReference type="ARBA" id="ARBA00004141"/>
    </source>
</evidence>
<evidence type="ECO:0000256" key="3">
    <source>
        <dbReference type="ARBA" id="ARBA00022989"/>
    </source>
</evidence>
<keyword evidence="7" id="KW-0436">Ligase</keyword>
<feature type="transmembrane region" description="Helical" evidence="5">
    <location>
        <begin position="163"/>
        <end position="184"/>
    </location>
</feature>
<comment type="caution">
    <text evidence="7">The sequence shown here is derived from an EMBL/GenBank/DDBJ whole genome shotgun (WGS) entry which is preliminary data.</text>
</comment>
<dbReference type="Proteomes" id="UP000256253">
    <property type="component" value="Unassembled WGS sequence"/>
</dbReference>
<name>A0A3D9UUS4_9MICO</name>
<feature type="transmembrane region" description="Helical" evidence="5">
    <location>
        <begin position="400"/>
        <end position="418"/>
    </location>
</feature>
<feature type="transmembrane region" description="Helical" evidence="5">
    <location>
        <begin position="38"/>
        <end position="55"/>
    </location>
</feature>
<evidence type="ECO:0000313" key="7">
    <source>
        <dbReference type="EMBL" id="REF30365.1"/>
    </source>
</evidence>
<dbReference type="InterPro" id="IPR051533">
    <property type="entry name" value="WaaL-like"/>
</dbReference>
<dbReference type="RefSeq" id="WP_147301341.1">
    <property type="nucleotide sequence ID" value="NZ_QTUA01000001.1"/>
</dbReference>
<organism evidence="7 8">
    <name type="scientific">Calidifontibacter indicus</name>
    <dbReference type="NCBI Taxonomy" id="419650"/>
    <lineage>
        <taxon>Bacteria</taxon>
        <taxon>Bacillati</taxon>
        <taxon>Actinomycetota</taxon>
        <taxon>Actinomycetes</taxon>
        <taxon>Micrococcales</taxon>
        <taxon>Dermacoccaceae</taxon>
        <taxon>Calidifontibacter</taxon>
    </lineage>
</organism>
<comment type="subcellular location">
    <subcellularLocation>
        <location evidence="1">Membrane</location>
        <topology evidence="1">Multi-pass membrane protein</topology>
    </subcellularLocation>
</comment>
<dbReference type="GO" id="GO:0016020">
    <property type="term" value="C:membrane"/>
    <property type="evidence" value="ECO:0007669"/>
    <property type="project" value="UniProtKB-SubCell"/>
</dbReference>
<evidence type="ECO:0000259" key="6">
    <source>
        <dbReference type="Pfam" id="PF04932"/>
    </source>
</evidence>
<evidence type="ECO:0000256" key="2">
    <source>
        <dbReference type="ARBA" id="ARBA00022692"/>
    </source>
</evidence>
<keyword evidence="3 5" id="KW-1133">Transmembrane helix</keyword>
<dbReference type="AlphaFoldDB" id="A0A3D9UUS4"/>
<dbReference type="Pfam" id="PF04932">
    <property type="entry name" value="Wzy_C"/>
    <property type="match status" value="1"/>
</dbReference>
<feature type="transmembrane region" description="Helical" evidence="5">
    <location>
        <begin position="228"/>
        <end position="245"/>
    </location>
</feature>
<keyword evidence="2 5" id="KW-0812">Transmembrane</keyword>
<reference evidence="7 8" key="1">
    <citation type="submission" date="2018-08" db="EMBL/GenBank/DDBJ databases">
        <title>Sequencing the genomes of 1000 actinobacteria strains.</title>
        <authorList>
            <person name="Klenk H.-P."/>
        </authorList>
    </citation>
    <scope>NUCLEOTIDE SEQUENCE [LARGE SCALE GENOMIC DNA]</scope>
    <source>
        <strain evidence="7 8">DSM 22967</strain>
    </source>
</reference>
<feature type="transmembrane region" description="Helical" evidence="5">
    <location>
        <begin position="347"/>
        <end position="368"/>
    </location>
</feature>
<keyword evidence="8" id="KW-1185">Reference proteome</keyword>